<keyword evidence="2" id="KW-1003">Cell membrane</keyword>
<dbReference type="CDD" id="cd16380">
    <property type="entry name" value="YitT_C"/>
    <property type="match status" value="1"/>
</dbReference>
<evidence type="ECO:0000256" key="2">
    <source>
        <dbReference type="ARBA" id="ARBA00022475"/>
    </source>
</evidence>
<dbReference type="KEGG" id="anf:AQPE_0792"/>
<gene>
    <name evidence="8" type="ORF">AQPE_0792</name>
</gene>
<feature type="transmembrane region" description="Helical" evidence="6">
    <location>
        <begin position="70"/>
        <end position="90"/>
    </location>
</feature>
<dbReference type="InterPro" id="IPR015867">
    <property type="entry name" value="N-reg_PII/ATP_PRibTrfase_C"/>
</dbReference>
<evidence type="ECO:0000313" key="8">
    <source>
        <dbReference type="EMBL" id="BBE16652.1"/>
    </source>
</evidence>
<evidence type="ECO:0000259" key="7">
    <source>
        <dbReference type="Pfam" id="PF10035"/>
    </source>
</evidence>
<dbReference type="InterPro" id="IPR051461">
    <property type="entry name" value="UPF0750_membrane"/>
</dbReference>
<proteinExistence type="predicted"/>
<feature type="domain" description="DUF2179" evidence="7">
    <location>
        <begin position="241"/>
        <end position="295"/>
    </location>
</feature>
<dbReference type="Proteomes" id="UP001193389">
    <property type="component" value="Chromosome"/>
</dbReference>
<evidence type="ECO:0000313" key="9">
    <source>
        <dbReference type="Proteomes" id="UP001193389"/>
    </source>
</evidence>
<dbReference type="InterPro" id="IPR003740">
    <property type="entry name" value="YitT"/>
</dbReference>
<evidence type="ECO:0000256" key="3">
    <source>
        <dbReference type="ARBA" id="ARBA00022692"/>
    </source>
</evidence>
<dbReference type="AlphaFoldDB" id="A0A5K7S537"/>
<evidence type="ECO:0000256" key="4">
    <source>
        <dbReference type="ARBA" id="ARBA00022989"/>
    </source>
</evidence>
<dbReference type="EMBL" id="AP018694">
    <property type="protein sequence ID" value="BBE16652.1"/>
    <property type="molecule type" value="Genomic_DNA"/>
</dbReference>
<dbReference type="RefSeq" id="WP_318349706.1">
    <property type="nucleotide sequence ID" value="NZ_AP018694.1"/>
</dbReference>
<feature type="transmembrane region" description="Helical" evidence="6">
    <location>
        <begin position="97"/>
        <end position="116"/>
    </location>
</feature>
<feature type="transmembrane region" description="Helical" evidence="6">
    <location>
        <begin position="44"/>
        <end position="64"/>
    </location>
</feature>
<dbReference type="Gene3D" id="3.30.70.120">
    <property type="match status" value="1"/>
</dbReference>
<organism evidence="8 9">
    <name type="scientific">Aquipluma nitroreducens</name>
    <dbReference type="NCBI Taxonomy" id="2010828"/>
    <lineage>
        <taxon>Bacteria</taxon>
        <taxon>Pseudomonadati</taxon>
        <taxon>Bacteroidota</taxon>
        <taxon>Bacteroidia</taxon>
        <taxon>Marinilabiliales</taxon>
        <taxon>Prolixibacteraceae</taxon>
        <taxon>Aquipluma</taxon>
    </lineage>
</organism>
<dbReference type="PANTHER" id="PTHR33545">
    <property type="entry name" value="UPF0750 MEMBRANE PROTEIN YITT-RELATED"/>
    <property type="match status" value="1"/>
</dbReference>
<evidence type="ECO:0000256" key="6">
    <source>
        <dbReference type="SAM" id="Phobius"/>
    </source>
</evidence>
<feature type="transmembrane region" description="Helical" evidence="6">
    <location>
        <begin position="169"/>
        <end position="187"/>
    </location>
</feature>
<dbReference type="Pfam" id="PF10035">
    <property type="entry name" value="DUF2179"/>
    <property type="match status" value="1"/>
</dbReference>
<comment type="subcellular location">
    <subcellularLocation>
        <location evidence="1">Cell membrane</location>
        <topology evidence="1">Multi-pass membrane protein</topology>
    </subcellularLocation>
</comment>
<protein>
    <recommendedName>
        <fullName evidence="7">DUF2179 domain-containing protein</fullName>
    </recommendedName>
</protein>
<accession>A0A5K7S537</accession>
<reference evidence="8" key="1">
    <citation type="journal article" date="2020" name="Int. J. Syst. Evol. Microbiol.">
        <title>Aquipluma nitroreducens gen. nov. sp. nov., a novel facultatively anaerobic bacterium isolated from a freshwater lake.</title>
        <authorList>
            <person name="Watanabe M."/>
            <person name="Kojima H."/>
            <person name="Fukui M."/>
        </authorList>
    </citation>
    <scope>NUCLEOTIDE SEQUENCE</scope>
    <source>
        <strain evidence="8">MeG22</strain>
    </source>
</reference>
<dbReference type="PANTHER" id="PTHR33545:SF9">
    <property type="entry name" value="UPF0750 MEMBRANE PROTEIN YITE"/>
    <property type="match status" value="1"/>
</dbReference>
<dbReference type="Pfam" id="PF02588">
    <property type="entry name" value="YitT_membrane"/>
    <property type="match status" value="1"/>
</dbReference>
<feature type="transmembrane region" description="Helical" evidence="6">
    <location>
        <begin position="122"/>
        <end position="145"/>
    </location>
</feature>
<name>A0A5K7S537_9BACT</name>
<feature type="transmembrane region" description="Helical" evidence="6">
    <location>
        <begin position="20"/>
        <end position="37"/>
    </location>
</feature>
<dbReference type="InterPro" id="IPR019264">
    <property type="entry name" value="DUF2179"/>
</dbReference>
<keyword evidence="5 6" id="KW-0472">Membrane</keyword>
<evidence type="ECO:0000256" key="5">
    <source>
        <dbReference type="ARBA" id="ARBA00023136"/>
    </source>
</evidence>
<keyword evidence="9" id="KW-1185">Reference proteome</keyword>
<keyword evidence="4 6" id="KW-1133">Transmembrane helix</keyword>
<dbReference type="PIRSF" id="PIRSF006483">
    <property type="entry name" value="Membrane_protein_YitT"/>
    <property type="match status" value="1"/>
</dbReference>
<sequence length="307" mass="33872">MTFLPNDKIFSLKWFKDYSMIVIGAFILAVGFVYFISPHRIVPGGVYGIAIVVHYMTVGLFSFAPDGFPIGLFGLILNIPLTIAGIKILGPRFGVKTVVGFVLSSVFMDVITYMRVDGDAPLVADILLSCVFGGVLVGFGLGLIFKARATSGGSDIIAMIIAKYTRMQLGQLMIYVDSTIVLLSLVAFKDWQIPLYSWVVIYITGRAIDLVLEGSDYNKALLIISEKHEEIKHKILVDLERGGTYLKGSGMFTGNDKHIIYTVVSRREVAILEEFISTIDPDAFITVMDTHEILGEGFQSLKHKVQD</sequence>
<keyword evidence="3 6" id="KW-0812">Transmembrane</keyword>
<evidence type="ECO:0000256" key="1">
    <source>
        <dbReference type="ARBA" id="ARBA00004651"/>
    </source>
</evidence>
<dbReference type="GO" id="GO:0005886">
    <property type="term" value="C:plasma membrane"/>
    <property type="evidence" value="ECO:0007669"/>
    <property type="project" value="UniProtKB-SubCell"/>
</dbReference>